<dbReference type="Proteomes" id="UP001213000">
    <property type="component" value="Unassembled WGS sequence"/>
</dbReference>
<reference evidence="3" key="1">
    <citation type="submission" date="2022-07" db="EMBL/GenBank/DDBJ databases">
        <title>Genome Sequence of Leucocoprinus birnbaumii.</title>
        <authorList>
            <person name="Buettner E."/>
        </authorList>
    </citation>
    <scope>NUCLEOTIDE SEQUENCE</scope>
    <source>
        <strain evidence="3">VT141</strain>
    </source>
</reference>
<dbReference type="EMBL" id="JANIEX010000409">
    <property type="protein sequence ID" value="KAJ3567491.1"/>
    <property type="molecule type" value="Genomic_DNA"/>
</dbReference>
<dbReference type="Gene3D" id="1.20.1170.10">
    <property type="match status" value="1"/>
</dbReference>
<keyword evidence="2" id="KW-1133">Transmembrane helix</keyword>
<sequence length="424" mass="46845">MDNLNFIPIRNAYFGLELQICTESGEVITSNTSLPSQIEHPSTSEPSEHLQNETRALSNGAAGHQVRKVLMDEIKALGDNAKKVDAAFERVRIGLGQIDAKEYIGKDGKPVRKFQGEWAEYQKCWRDLIQKSRDFATAAEVLLVDFVQVVIPVVEDIKSADPNDVKDAKWSLDAFLKDCTSHGENIQGTKDSAVNYSEGFADLCRRLEEFKGMFDEFANQHKNTPDAPDIKTQEELIQDLKAQVRQYQWKVGSAAVAAIISGVGDGWVGCGHPIPTIGVSAACAVGPYVTFTIMLAGCFIALGLGYIGLVQYNKLSAVKNRLQDAEDELRRMRQHLDQLSQLQAALDDQKTDIEAICSCLKQFSEIWSIVAHDAQFIRGALDNASRDAGCRKALLKRVSLLKNSYTILADALRLYSTQTNISTA</sequence>
<feature type="coiled-coil region" evidence="1">
    <location>
        <begin position="312"/>
        <end position="352"/>
    </location>
</feature>
<organism evidence="3 4">
    <name type="scientific">Leucocoprinus birnbaumii</name>
    <dbReference type="NCBI Taxonomy" id="56174"/>
    <lineage>
        <taxon>Eukaryota</taxon>
        <taxon>Fungi</taxon>
        <taxon>Dikarya</taxon>
        <taxon>Basidiomycota</taxon>
        <taxon>Agaricomycotina</taxon>
        <taxon>Agaricomycetes</taxon>
        <taxon>Agaricomycetidae</taxon>
        <taxon>Agaricales</taxon>
        <taxon>Agaricineae</taxon>
        <taxon>Agaricaceae</taxon>
        <taxon>Leucocoprinus</taxon>
    </lineage>
</organism>
<dbReference type="AlphaFoldDB" id="A0AAD5VRC7"/>
<feature type="transmembrane region" description="Helical" evidence="2">
    <location>
        <begin position="288"/>
        <end position="309"/>
    </location>
</feature>
<keyword evidence="2" id="KW-0812">Transmembrane</keyword>
<evidence type="ECO:0000313" key="4">
    <source>
        <dbReference type="Proteomes" id="UP001213000"/>
    </source>
</evidence>
<name>A0AAD5VRC7_9AGAR</name>
<evidence type="ECO:0000256" key="1">
    <source>
        <dbReference type="SAM" id="Coils"/>
    </source>
</evidence>
<keyword evidence="1" id="KW-0175">Coiled coil</keyword>
<keyword evidence="4" id="KW-1185">Reference proteome</keyword>
<accession>A0AAD5VRC7</accession>
<proteinExistence type="predicted"/>
<evidence type="ECO:0000256" key="2">
    <source>
        <dbReference type="SAM" id="Phobius"/>
    </source>
</evidence>
<gene>
    <name evidence="3" type="ORF">NP233_g6331</name>
</gene>
<keyword evidence="2" id="KW-0472">Membrane</keyword>
<protein>
    <submittedName>
        <fullName evidence="3">Uncharacterized protein</fullName>
    </submittedName>
</protein>
<comment type="caution">
    <text evidence="3">The sequence shown here is derived from an EMBL/GenBank/DDBJ whole genome shotgun (WGS) entry which is preliminary data.</text>
</comment>
<evidence type="ECO:0000313" key="3">
    <source>
        <dbReference type="EMBL" id="KAJ3567491.1"/>
    </source>
</evidence>
<dbReference type="SUPFAM" id="SSF58100">
    <property type="entry name" value="Bacterial hemolysins"/>
    <property type="match status" value="1"/>
</dbReference>